<evidence type="ECO:0000256" key="6">
    <source>
        <dbReference type="ARBA" id="ARBA00022771"/>
    </source>
</evidence>
<dbReference type="GO" id="GO:0030968">
    <property type="term" value="P:endoplasmic reticulum unfolded protein response"/>
    <property type="evidence" value="ECO:0007669"/>
    <property type="project" value="TreeGrafter"/>
</dbReference>
<evidence type="ECO:0000313" key="13">
    <source>
        <dbReference type="EMBL" id="KAK0750474.1"/>
    </source>
</evidence>
<dbReference type="EMBL" id="JAUKUD010000003">
    <property type="protein sequence ID" value="KAK0750474.1"/>
    <property type="molecule type" value="Genomic_DNA"/>
</dbReference>
<keyword evidence="9 11" id="KW-0788">Thiol protease</keyword>
<evidence type="ECO:0000256" key="3">
    <source>
        <dbReference type="ARBA" id="ARBA00022490"/>
    </source>
</evidence>
<dbReference type="GO" id="GO:0036503">
    <property type="term" value="P:ERAD pathway"/>
    <property type="evidence" value="ECO:0007669"/>
    <property type="project" value="TreeGrafter"/>
</dbReference>
<dbReference type="Pfam" id="PF24560">
    <property type="entry name" value="zf-C2H2_OTU1_C"/>
    <property type="match status" value="1"/>
</dbReference>
<keyword evidence="4" id="KW-0645">Protease</keyword>
<proteinExistence type="predicted"/>
<keyword evidence="3 11" id="KW-0963">Cytoplasm</keyword>
<keyword evidence="14" id="KW-1185">Reference proteome</keyword>
<dbReference type="PANTHER" id="PTHR13312">
    <property type="entry name" value="HIV-INDUCED PROTEIN-7-LIKE PROTEASE"/>
    <property type="match status" value="1"/>
</dbReference>
<evidence type="ECO:0000256" key="1">
    <source>
        <dbReference type="ARBA" id="ARBA00000707"/>
    </source>
</evidence>
<evidence type="ECO:0000256" key="11">
    <source>
        <dbReference type="RuleBase" id="RU367104"/>
    </source>
</evidence>
<keyword evidence="6" id="KW-0863">Zinc-finger</keyword>
<keyword evidence="7 11" id="KW-0833">Ubl conjugation pathway</keyword>
<dbReference type="GO" id="GO:0008270">
    <property type="term" value="F:zinc ion binding"/>
    <property type="evidence" value="ECO:0007669"/>
    <property type="project" value="UniProtKB-KW"/>
</dbReference>
<evidence type="ECO:0000313" key="14">
    <source>
        <dbReference type="Proteomes" id="UP001172155"/>
    </source>
</evidence>
<reference evidence="13" key="1">
    <citation type="submission" date="2023-06" db="EMBL/GenBank/DDBJ databases">
        <title>Genome-scale phylogeny and comparative genomics of the fungal order Sordariales.</title>
        <authorList>
            <consortium name="Lawrence Berkeley National Laboratory"/>
            <person name="Hensen N."/>
            <person name="Bonometti L."/>
            <person name="Westerberg I."/>
            <person name="Brannstrom I.O."/>
            <person name="Guillou S."/>
            <person name="Cros-Aarteil S."/>
            <person name="Calhoun S."/>
            <person name="Haridas S."/>
            <person name="Kuo A."/>
            <person name="Mondo S."/>
            <person name="Pangilinan J."/>
            <person name="Riley R."/>
            <person name="LaButti K."/>
            <person name="Andreopoulos B."/>
            <person name="Lipzen A."/>
            <person name="Chen C."/>
            <person name="Yanf M."/>
            <person name="Daum C."/>
            <person name="Ng V."/>
            <person name="Clum A."/>
            <person name="Steindorff A."/>
            <person name="Ohm R."/>
            <person name="Martin F."/>
            <person name="Silar P."/>
            <person name="Natvig D."/>
            <person name="Lalanne C."/>
            <person name="Gautier V."/>
            <person name="Ament-velasquez S.L."/>
            <person name="Kruys A."/>
            <person name="Hutchinson M.I."/>
            <person name="Powell A.J."/>
            <person name="Barry K."/>
            <person name="Miller A.N."/>
            <person name="Grigoriev I.V."/>
            <person name="Debuchy R."/>
            <person name="Gladieux P."/>
            <person name="Thoren M.H."/>
            <person name="Johannesson H."/>
        </authorList>
    </citation>
    <scope>NUCLEOTIDE SEQUENCE</scope>
    <source>
        <strain evidence="13">SMH3187-1</strain>
    </source>
</reference>
<gene>
    <name evidence="13" type="ORF">B0T18DRAFT_446083</name>
</gene>
<evidence type="ECO:0000256" key="2">
    <source>
        <dbReference type="ARBA" id="ARBA00004496"/>
    </source>
</evidence>
<keyword evidence="8 11" id="KW-0378">Hydrolase</keyword>
<dbReference type="Gene3D" id="3.90.70.80">
    <property type="match status" value="1"/>
</dbReference>
<dbReference type="FunFam" id="3.90.70.80:FF:000016">
    <property type="entry name" value="Putative ubiquitin thioesterase otu1"/>
    <property type="match status" value="1"/>
</dbReference>
<dbReference type="AlphaFoldDB" id="A0AA40F3M0"/>
<dbReference type="Proteomes" id="UP001172155">
    <property type="component" value="Unassembled WGS sequence"/>
</dbReference>
<evidence type="ECO:0000256" key="8">
    <source>
        <dbReference type="ARBA" id="ARBA00022801"/>
    </source>
</evidence>
<evidence type="ECO:0000256" key="10">
    <source>
        <dbReference type="ARBA" id="ARBA00022833"/>
    </source>
</evidence>
<dbReference type="GO" id="GO:0016579">
    <property type="term" value="P:protein deubiquitination"/>
    <property type="evidence" value="ECO:0007669"/>
    <property type="project" value="TreeGrafter"/>
</dbReference>
<keyword evidence="10" id="KW-0862">Zinc</keyword>
<comment type="catalytic activity">
    <reaction evidence="1 11">
        <text>Thiol-dependent hydrolysis of ester, thioester, amide, peptide and isopeptide bonds formed by the C-terminal Gly of ubiquitin (a 76-residue protein attached to proteins as an intracellular targeting signal).</text>
        <dbReference type="EC" id="3.4.19.12"/>
    </reaction>
</comment>
<evidence type="ECO:0000256" key="7">
    <source>
        <dbReference type="ARBA" id="ARBA00022786"/>
    </source>
</evidence>
<evidence type="ECO:0000256" key="9">
    <source>
        <dbReference type="ARBA" id="ARBA00022807"/>
    </source>
</evidence>
<accession>A0AA40F3M0</accession>
<dbReference type="InterPro" id="IPR038765">
    <property type="entry name" value="Papain-like_cys_pep_sf"/>
</dbReference>
<dbReference type="CDD" id="cd22745">
    <property type="entry name" value="OTU_OTU1"/>
    <property type="match status" value="1"/>
</dbReference>
<comment type="subcellular location">
    <subcellularLocation>
        <location evidence="2 11">Cytoplasm</location>
    </subcellularLocation>
</comment>
<dbReference type="InterPro" id="IPR048857">
    <property type="entry name" value="OTU1_Ubl"/>
</dbReference>
<dbReference type="Pfam" id="PF21403">
    <property type="entry name" value="OTU1_UBXL"/>
    <property type="match status" value="1"/>
</dbReference>
<dbReference type="InterPro" id="IPR057766">
    <property type="entry name" value="Znf-C2H2_OTU1-like_C"/>
</dbReference>
<dbReference type="GO" id="GO:0005634">
    <property type="term" value="C:nucleus"/>
    <property type="evidence" value="ECO:0007669"/>
    <property type="project" value="TreeGrafter"/>
</dbReference>
<evidence type="ECO:0000256" key="4">
    <source>
        <dbReference type="ARBA" id="ARBA00022670"/>
    </source>
</evidence>
<sequence length="313" mass="35471">MQIQIRLRIPTGQSRVEIDDDKPLGDLVRLIQEKTQLTDFTLKYGYPLKNLDIGLDSLERPVKEFSLRGETIVVAPSESPQAVAVEQAAAKPKFTPKGIEPDETSLEWPERGGYIVLRVMPDDNSCMFTAFGGAMGLENPSQVLRQQVAEYILDHPQEYNSVILGEDPVRYTTRMKQMDTWGGAIELSILSDIYSIEISSIDVKSLRVDRFGEGKENRVIILYSGIHYDRIAFCMDLSYPVEVDVTKWATDDDTTLTKALELAERLKRLHYYTDTTDFVIKCEVCHWIGQGTKEAAQHERETGHSQFGEMTIT</sequence>
<comment type="function">
    <text evidence="11">Hydrolase that can remove conjugated ubiquitin from proteins and may therefore play an important regulatory role at the level of protein turnover by preventing degradation.</text>
</comment>
<evidence type="ECO:0000259" key="12">
    <source>
        <dbReference type="PROSITE" id="PS50802"/>
    </source>
</evidence>
<dbReference type="PANTHER" id="PTHR13312:SF0">
    <property type="entry name" value="UBIQUITIN THIOESTERASE OTU1"/>
    <property type="match status" value="1"/>
</dbReference>
<name>A0AA40F3M0_9PEZI</name>
<evidence type="ECO:0000256" key="5">
    <source>
        <dbReference type="ARBA" id="ARBA00022723"/>
    </source>
</evidence>
<organism evidence="13 14">
    <name type="scientific">Schizothecium vesticola</name>
    <dbReference type="NCBI Taxonomy" id="314040"/>
    <lineage>
        <taxon>Eukaryota</taxon>
        <taxon>Fungi</taxon>
        <taxon>Dikarya</taxon>
        <taxon>Ascomycota</taxon>
        <taxon>Pezizomycotina</taxon>
        <taxon>Sordariomycetes</taxon>
        <taxon>Sordariomycetidae</taxon>
        <taxon>Sordariales</taxon>
        <taxon>Schizotheciaceae</taxon>
        <taxon>Schizothecium</taxon>
    </lineage>
</organism>
<comment type="caution">
    <text evidence="13">The sequence shown here is derived from an EMBL/GenBank/DDBJ whole genome shotgun (WGS) entry which is preliminary data.</text>
</comment>
<dbReference type="InterPro" id="IPR003323">
    <property type="entry name" value="OTU_dom"/>
</dbReference>
<dbReference type="SUPFAM" id="SSF54001">
    <property type="entry name" value="Cysteine proteinases"/>
    <property type="match status" value="1"/>
</dbReference>
<dbReference type="GO" id="GO:0005829">
    <property type="term" value="C:cytosol"/>
    <property type="evidence" value="ECO:0007669"/>
    <property type="project" value="TreeGrafter"/>
</dbReference>
<dbReference type="GO" id="GO:0004843">
    <property type="term" value="F:cysteine-type deubiquitinase activity"/>
    <property type="evidence" value="ECO:0007669"/>
    <property type="project" value="UniProtKB-UniRule"/>
</dbReference>
<dbReference type="EC" id="3.4.19.12" evidence="11"/>
<protein>
    <recommendedName>
        <fullName evidence="11">Ubiquitin thioesterase OTU</fullName>
        <ecNumber evidence="11">3.4.19.12</ecNumber>
    </recommendedName>
</protein>
<feature type="domain" description="OTU" evidence="12">
    <location>
        <begin position="115"/>
        <end position="234"/>
    </location>
</feature>
<dbReference type="Pfam" id="PF02338">
    <property type="entry name" value="OTU"/>
    <property type="match status" value="1"/>
</dbReference>
<keyword evidence="5" id="KW-0479">Metal-binding</keyword>
<dbReference type="PROSITE" id="PS50802">
    <property type="entry name" value="OTU"/>
    <property type="match status" value="1"/>
</dbReference>
<dbReference type="Gene3D" id="3.10.20.90">
    <property type="entry name" value="Phosphatidylinositol 3-kinase Catalytic Subunit, Chain A, domain 1"/>
    <property type="match status" value="1"/>
</dbReference>